<feature type="transmembrane region" description="Helical" evidence="5">
    <location>
        <begin position="272"/>
        <end position="288"/>
    </location>
</feature>
<reference evidence="8" key="1">
    <citation type="submission" date="2016-11" db="EMBL/GenBank/DDBJ databases">
        <authorList>
            <person name="Varghese N."/>
            <person name="Submissions S."/>
        </authorList>
    </citation>
    <scope>NUCLEOTIDE SEQUENCE [LARGE SCALE GENOMIC DNA]</scope>
    <source>
        <strain evidence="8">DSM 26134</strain>
    </source>
</reference>
<evidence type="ECO:0000259" key="6">
    <source>
        <dbReference type="PROSITE" id="PS50850"/>
    </source>
</evidence>
<dbReference type="PROSITE" id="PS50850">
    <property type="entry name" value="MFS"/>
    <property type="match status" value="1"/>
</dbReference>
<evidence type="ECO:0000256" key="3">
    <source>
        <dbReference type="ARBA" id="ARBA00022989"/>
    </source>
</evidence>
<dbReference type="GO" id="GO:0022857">
    <property type="term" value="F:transmembrane transporter activity"/>
    <property type="evidence" value="ECO:0007669"/>
    <property type="project" value="InterPro"/>
</dbReference>
<protein>
    <submittedName>
        <fullName evidence="7">Predicted arabinose efflux permease, MFS family</fullName>
    </submittedName>
</protein>
<feature type="transmembrane region" description="Helical" evidence="5">
    <location>
        <begin position="331"/>
        <end position="354"/>
    </location>
</feature>
<name>A0A1M6LEX6_REIAG</name>
<feature type="domain" description="Major facilitator superfamily (MFS) profile" evidence="6">
    <location>
        <begin position="1"/>
        <end position="384"/>
    </location>
</feature>
<dbReference type="InterPro" id="IPR005828">
    <property type="entry name" value="MFS_sugar_transport-like"/>
</dbReference>
<keyword evidence="4 5" id="KW-0472">Membrane</keyword>
<keyword evidence="3 5" id="KW-1133">Transmembrane helix</keyword>
<feature type="transmembrane region" description="Helical" evidence="5">
    <location>
        <begin position="294"/>
        <end position="319"/>
    </location>
</feature>
<dbReference type="PANTHER" id="PTHR23531">
    <property type="entry name" value="QUINOLENE RESISTANCE PROTEIN NORA"/>
    <property type="match status" value="1"/>
</dbReference>
<dbReference type="AlphaFoldDB" id="A0A1M6LEX6"/>
<evidence type="ECO:0000256" key="2">
    <source>
        <dbReference type="ARBA" id="ARBA00022692"/>
    </source>
</evidence>
<dbReference type="CDD" id="cd17489">
    <property type="entry name" value="MFS_YfcJ_like"/>
    <property type="match status" value="1"/>
</dbReference>
<accession>A0A1M6LEX6</accession>
<organism evidence="7 8">
    <name type="scientific">Reichenbachiella agariperforans</name>
    <dbReference type="NCBI Taxonomy" id="156994"/>
    <lineage>
        <taxon>Bacteria</taxon>
        <taxon>Pseudomonadati</taxon>
        <taxon>Bacteroidota</taxon>
        <taxon>Cytophagia</taxon>
        <taxon>Cytophagales</taxon>
        <taxon>Reichenbachiellaceae</taxon>
        <taxon>Reichenbachiella</taxon>
    </lineage>
</organism>
<keyword evidence="2 5" id="KW-0812">Transmembrane</keyword>
<dbReference type="SUPFAM" id="SSF103473">
    <property type="entry name" value="MFS general substrate transporter"/>
    <property type="match status" value="1"/>
</dbReference>
<feature type="transmembrane region" description="Helical" evidence="5">
    <location>
        <begin position="133"/>
        <end position="151"/>
    </location>
</feature>
<dbReference type="InterPro" id="IPR020846">
    <property type="entry name" value="MFS_dom"/>
</dbReference>
<sequence>MNNNSIYSFQFGLLCLSGLLFFGSFNMIIPELPSHLSSMGGGAYKGLIIALFTVTAGLSRPFSGKLADRVGRVPVMIVGALVCGVAGLMYPLAGSVWAFLLLRLFHGFSTGFKPTGTSAYVADIIPANRRGEAMGVLGFFGTVGMAMGPAIGPVIAQQFSLDVMFYASSFAAVLSVLILVGMKETLKEKEKLSWDHFVIQKNEIYEPKVFAPAFMMMVSVFAFGAILTVMPDISDQLALSNRGLFFTYYTVASLMVRIVAGKASDKFGRVPVLKLGCSIIFISLLLLANADTSVLLLATGVLYGVGAGLCSPTIFAWTIDLSDVDHRGRGMATMYIFLEIGIGSGALLGGWIYGNEFSNIPMIFYSCAAVVSVGFVYLFSRTVRNLPVINEA</sequence>
<dbReference type="Pfam" id="PF00083">
    <property type="entry name" value="Sugar_tr"/>
    <property type="match status" value="1"/>
</dbReference>
<feature type="transmembrane region" description="Helical" evidence="5">
    <location>
        <begin position="242"/>
        <end position="260"/>
    </location>
</feature>
<dbReference type="RefSeq" id="WP_073119790.1">
    <property type="nucleotide sequence ID" value="NZ_FRAA01000001.1"/>
</dbReference>
<feature type="transmembrane region" description="Helical" evidence="5">
    <location>
        <begin position="360"/>
        <end position="379"/>
    </location>
</feature>
<dbReference type="Pfam" id="PF07690">
    <property type="entry name" value="MFS_1"/>
    <property type="match status" value="1"/>
</dbReference>
<dbReference type="InterPro" id="IPR036259">
    <property type="entry name" value="MFS_trans_sf"/>
</dbReference>
<evidence type="ECO:0000313" key="7">
    <source>
        <dbReference type="EMBL" id="SHJ69763.1"/>
    </source>
</evidence>
<dbReference type="Proteomes" id="UP000184474">
    <property type="component" value="Unassembled WGS sequence"/>
</dbReference>
<dbReference type="EMBL" id="FRAA01000001">
    <property type="protein sequence ID" value="SHJ69763.1"/>
    <property type="molecule type" value="Genomic_DNA"/>
</dbReference>
<gene>
    <name evidence="7" type="ORF">SAMN04488028_101938</name>
</gene>
<dbReference type="PANTHER" id="PTHR23531:SF1">
    <property type="entry name" value="QUINOLENE RESISTANCE PROTEIN NORA"/>
    <property type="match status" value="1"/>
</dbReference>
<feature type="transmembrane region" description="Helical" evidence="5">
    <location>
        <begin position="209"/>
        <end position="230"/>
    </location>
</feature>
<feature type="transmembrane region" description="Helical" evidence="5">
    <location>
        <begin position="41"/>
        <end position="58"/>
    </location>
</feature>
<proteinExistence type="predicted"/>
<dbReference type="STRING" id="156994.SAMN04488028_101938"/>
<evidence type="ECO:0000256" key="4">
    <source>
        <dbReference type="ARBA" id="ARBA00023136"/>
    </source>
</evidence>
<dbReference type="GO" id="GO:0016020">
    <property type="term" value="C:membrane"/>
    <property type="evidence" value="ECO:0007669"/>
    <property type="project" value="UniProtKB-SubCell"/>
</dbReference>
<keyword evidence="8" id="KW-1185">Reference proteome</keyword>
<evidence type="ECO:0000313" key="8">
    <source>
        <dbReference type="Proteomes" id="UP000184474"/>
    </source>
</evidence>
<dbReference type="InterPro" id="IPR052714">
    <property type="entry name" value="MFS_Exporter"/>
</dbReference>
<evidence type="ECO:0000256" key="1">
    <source>
        <dbReference type="ARBA" id="ARBA00004370"/>
    </source>
</evidence>
<feature type="transmembrane region" description="Helical" evidence="5">
    <location>
        <begin position="163"/>
        <end position="182"/>
    </location>
</feature>
<comment type="subcellular location">
    <subcellularLocation>
        <location evidence="1">Membrane</location>
    </subcellularLocation>
</comment>
<feature type="transmembrane region" description="Helical" evidence="5">
    <location>
        <begin position="7"/>
        <end position="29"/>
    </location>
</feature>
<dbReference type="InterPro" id="IPR011701">
    <property type="entry name" value="MFS"/>
</dbReference>
<evidence type="ECO:0000256" key="5">
    <source>
        <dbReference type="SAM" id="Phobius"/>
    </source>
</evidence>
<dbReference type="Gene3D" id="1.20.1250.20">
    <property type="entry name" value="MFS general substrate transporter like domains"/>
    <property type="match status" value="2"/>
</dbReference>
<feature type="transmembrane region" description="Helical" evidence="5">
    <location>
        <begin position="70"/>
        <end position="90"/>
    </location>
</feature>